<gene>
    <name evidence="3" type="ORF">CWM47_09465</name>
</gene>
<dbReference type="InterPro" id="IPR051199">
    <property type="entry name" value="LPS_LOS_Heptosyltrfase"/>
</dbReference>
<name>A0A2K8YWK9_9BACT</name>
<evidence type="ECO:0000256" key="2">
    <source>
        <dbReference type="ARBA" id="ARBA00022679"/>
    </source>
</evidence>
<keyword evidence="2 3" id="KW-0808">Transferase</keyword>
<dbReference type="RefSeq" id="WP_100987741.1">
    <property type="nucleotide sequence ID" value="NZ_CP025096.1"/>
</dbReference>
<evidence type="ECO:0000313" key="3">
    <source>
        <dbReference type="EMBL" id="AUD02021.1"/>
    </source>
</evidence>
<accession>A0A2K8YWK9</accession>
<dbReference type="Proteomes" id="UP000232883">
    <property type="component" value="Chromosome"/>
</dbReference>
<organism evidence="3 4">
    <name type="scientific">Spirosoma pollinicola</name>
    <dbReference type="NCBI Taxonomy" id="2057025"/>
    <lineage>
        <taxon>Bacteria</taxon>
        <taxon>Pseudomonadati</taxon>
        <taxon>Bacteroidota</taxon>
        <taxon>Cytophagia</taxon>
        <taxon>Cytophagales</taxon>
        <taxon>Cytophagaceae</taxon>
        <taxon>Spirosoma</taxon>
    </lineage>
</organism>
<dbReference type="PANTHER" id="PTHR30160">
    <property type="entry name" value="TETRAACYLDISACCHARIDE 4'-KINASE-RELATED"/>
    <property type="match status" value="1"/>
</dbReference>
<dbReference type="OrthoDB" id="9772349at2"/>
<keyword evidence="1" id="KW-0328">Glycosyltransferase</keyword>
<dbReference type="GO" id="GO:0009244">
    <property type="term" value="P:lipopolysaccharide core region biosynthetic process"/>
    <property type="evidence" value="ECO:0007669"/>
    <property type="project" value="TreeGrafter"/>
</dbReference>
<reference evidence="3 4" key="1">
    <citation type="submission" date="2017-11" db="EMBL/GenBank/DDBJ databases">
        <title>Taxonomic description and genome sequences of Spirosoma HA7 sp. nov., isolated from pollen microhabitat of Corylus avellana.</title>
        <authorList>
            <person name="Ambika Manirajan B."/>
            <person name="Suarez C."/>
            <person name="Ratering S."/>
            <person name="Geissler-Plaum R."/>
            <person name="Cardinale M."/>
            <person name="Sylvia S."/>
        </authorList>
    </citation>
    <scope>NUCLEOTIDE SEQUENCE [LARGE SCALE GENOMIC DNA]</scope>
    <source>
        <strain evidence="3 4">HA7</strain>
    </source>
</reference>
<evidence type="ECO:0000256" key="1">
    <source>
        <dbReference type="ARBA" id="ARBA00022676"/>
    </source>
</evidence>
<proteinExistence type="predicted"/>
<dbReference type="InterPro" id="IPR002201">
    <property type="entry name" value="Glyco_trans_9"/>
</dbReference>
<dbReference type="AlphaFoldDB" id="A0A2K8YWK9"/>
<keyword evidence="4" id="KW-1185">Reference proteome</keyword>
<dbReference type="SUPFAM" id="SSF53756">
    <property type="entry name" value="UDP-Glycosyltransferase/glycogen phosphorylase"/>
    <property type="match status" value="1"/>
</dbReference>
<dbReference type="CDD" id="cd03789">
    <property type="entry name" value="GT9_LPS_heptosyltransferase"/>
    <property type="match status" value="1"/>
</dbReference>
<sequence length="404" mass="45507">MIGKPRKYCAPRSVAYPLQLLDVVVDAYAQGSYAHRSDSLPAADELSLLLMTSGHLGDALILSYAFPLIRRQYPNARIDVLAGSWCDPIWKDNPYIRRVIHLNHVGTSRRPLSTFQKWQDFWQTTKSAIKTLRDTVYDYSVDIRFSDSPMHFVLPYINVRRKIGYGTRGFGGLLDDEFFLPDGEVHNFDLILTLLKPMGIEADLRTVEPYFFHPPESPVQLWAKLNSTVPACKPILICPESGEPVRMLSIDYWCQLATRLLQESSNPLVFSGQKAFTTELYERVRATNPTAVDRLISAVGTSTLQDMASLSEQAQAAFTLDSLPMHLCCLGCPTLSFQKNGMGIQFFPISSKPTLVIHNHQLSRTLTLDRPGFDSEYVTTFDESVLNRAMGWFRSIGETSRAAI</sequence>
<protein>
    <submittedName>
        <fullName evidence="3">ADP-heptose--LPS heptosyltransferase</fullName>
    </submittedName>
</protein>
<dbReference type="PANTHER" id="PTHR30160:SF1">
    <property type="entry name" value="LIPOPOLYSACCHARIDE 1,2-N-ACETYLGLUCOSAMINETRANSFERASE-RELATED"/>
    <property type="match status" value="1"/>
</dbReference>
<evidence type="ECO:0000313" key="4">
    <source>
        <dbReference type="Proteomes" id="UP000232883"/>
    </source>
</evidence>
<dbReference type="GO" id="GO:0008713">
    <property type="term" value="F:ADP-heptose-lipopolysaccharide heptosyltransferase activity"/>
    <property type="evidence" value="ECO:0007669"/>
    <property type="project" value="TreeGrafter"/>
</dbReference>
<dbReference type="KEGG" id="spir:CWM47_09465"/>
<dbReference type="EMBL" id="CP025096">
    <property type="protein sequence ID" value="AUD02021.1"/>
    <property type="molecule type" value="Genomic_DNA"/>
</dbReference>
<dbReference type="GO" id="GO:0005829">
    <property type="term" value="C:cytosol"/>
    <property type="evidence" value="ECO:0007669"/>
    <property type="project" value="TreeGrafter"/>
</dbReference>
<dbReference type="Gene3D" id="3.40.50.2000">
    <property type="entry name" value="Glycogen Phosphorylase B"/>
    <property type="match status" value="2"/>
</dbReference>